<evidence type="ECO:0000256" key="1">
    <source>
        <dbReference type="ARBA" id="ARBA00004123"/>
    </source>
</evidence>
<proteinExistence type="inferred from homology"/>
<evidence type="ECO:0000256" key="3">
    <source>
        <dbReference type="ARBA" id="ARBA00023242"/>
    </source>
</evidence>
<comment type="subcellular location">
    <subcellularLocation>
        <location evidence="1">Nucleus</location>
    </subcellularLocation>
</comment>
<dbReference type="GO" id="GO:0003682">
    <property type="term" value="F:chromatin binding"/>
    <property type="evidence" value="ECO:0007669"/>
    <property type="project" value="TreeGrafter"/>
</dbReference>
<dbReference type="Pfam" id="PF16858">
    <property type="entry name" value="CNDH2_C"/>
    <property type="match status" value="1"/>
</dbReference>
<reference evidence="7 8" key="1">
    <citation type="journal article" date="2018" name="Nat. Ecol. Evol.">
        <title>Genomic signatures of mitonuclear coevolution across populations of Tigriopus californicus.</title>
        <authorList>
            <person name="Barreto F.S."/>
            <person name="Watson E.T."/>
            <person name="Lima T.G."/>
            <person name="Willett C.S."/>
            <person name="Edmands S."/>
            <person name="Li W."/>
            <person name="Burton R.S."/>
        </authorList>
    </citation>
    <scope>NUCLEOTIDE SEQUENCE [LARGE SCALE GENOMIC DNA]</scope>
    <source>
        <strain evidence="7 8">San Diego</strain>
    </source>
</reference>
<evidence type="ECO:0000313" key="8">
    <source>
        <dbReference type="Proteomes" id="UP000318571"/>
    </source>
</evidence>
<evidence type="ECO:0000259" key="5">
    <source>
        <dbReference type="Pfam" id="PF06278"/>
    </source>
</evidence>
<dbReference type="EMBL" id="VCGU01000459">
    <property type="protein sequence ID" value="TRY62046.1"/>
    <property type="molecule type" value="Genomic_DNA"/>
</dbReference>
<name>A0A553N9C7_TIGCA</name>
<gene>
    <name evidence="7" type="ORF">TCAL_11151</name>
</gene>
<dbReference type="PANTHER" id="PTHR14324">
    <property type="entry name" value="CONDENSIN-2 COMPLEX SUBUNIT H2"/>
    <property type="match status" value="1"/>
</dbReference>
<dbReference type="GO" id="GO:0010032">
    <property type="term" value="P:meiotic chromosome condensation"/>
    <property type="evidence" value="ECO:0007669"/>
    <property type="project" value="TreeGrafter"/>
</dbReference>
<dbReference type="STRING" id="6832.A0A553N9C7"/>
<protein>
    <recommendedName>
        <fullName evidence="9">Condensin-2 complex subunit H2</fullName>
    </recommendedName>
</protein>
<dbReference type="Gene3D" id="1.10.10.580">
    <property type="entry name" value="Structural maintenance of chromosome 1. Chain E"/>
    <property type="match status" value="1"/>
</dbReference>
<feature type="region of interest" description="Disordered" evidence="4">
    <location>
        <begin position="303"/>
        <end position="341"/>
    </location>
</feature>
<dbReference type="Proteomes" id="UP000318571">
    <property type="component" value="Chromosome 8"/>
</dbReference>
<organism evidence="7 8">
    <name type="scientific">Tigriopus californicus</name>
    <name type="common">Marine copepod</name>
    <dbReference type="NCBI Taxonomy" id="6832"/>
    <lineage>
        <taxon>Eukaryota</taxon>
        <taxon>Metazoa</taxon>
        <taxon>Ecdysozoa</taxon>
        <taxon>Arthropoda</taxon>
        <taxon>Crustacea</taxon>
        <taxon>Multicrustacea</taxon>
        <taxon>Hexanauplia</taxon>
        <taxon>Copepoda</taxon>
        <taxon>Harpacticoida</taxon>
        <taxon>Harpacticidae</taxon>
        <taxon>Tigriopus</taxon>
    </lineage>
</organism>
<feature type="domain" description="Condensin II complex subunit H2 N-terminal" evidence="5">
    <location>
        <begin position="63"/>
        <end position="150"/>
    </location>
</feature>
<dbReference type="GO" id="GO:0005634">
    <property type="term" value="C:nucleus"/>
    <property type="evidence" value="ECO:0007669"/>
    <property type="project" value="UniProtKB-SubCell"/>
</dbReference>
<dbReference type="AlphaFoldDB" id="A0A553N9C7"/>
<feature type="domain" description="Condensin-2 complex subunit H2 C-terminal" evidence="6">
    <location>
        <begin position="555"/>
        <end position="691"/>
    </location>
</feature>
<evidence type="ECO:0000256" key="4">
    <source>
        <dbReference type="SAM" id="MobiDB-lite"/>
    </source>
</evidence>
<evidence type="ECO:0000313" key="7">
    <source>
        <dbReference type="EMBL" id="TRY62046.1"/>
    </source>
</evidence>
<feature type="compositionally biased region" description="Low complexity" evidence="4">
    <location>
        <begin position="37"/>
        <end position="55"/>
    </location>
</feature>
<dbReference type="GO" id="GO:0000796">
    <property type="term" value="C:condensin complex"/>
    <property type="evidence" value="ECO:0007669"/>
    <property type="project" value="TreeGrafter"/>
</dbReference>
<feature type="compositionally biased region" description="Basic residues" evidence="4">
    <location>
        <begin position="701"/>
        <end position="715"/>
    </location>
</feature>
<dbReference type="GO" id="GO:0051306">
    <property type="term" value="P:mitotic sister chromatid separation"/>
    <property type="evidence" value="ECO:0007669"/>
    <property type="project" value="TreeGrafter"/>
</dbReference>
<feature type="compositionally biased region" description="Pro residues" evidence="4">
    <location>
        <begin position="1"/>
        <end position="12"/>
    </location>
</feature>
<accession>A0A553N9C7</accession>
<sequence>MSSETPGPPGPPGRGSGAKGGPVAHLPAAAVPWPLASSGPSSSQGGSGGSSWPSSWEDQVDARFQALLRPIKDLTENWQVPLSRYLEDYMEELSDLRINLEGGQAPVNFAQAALLLQGTASVYSKKVEFLWQNVLKMLDLLASQKALDDAARQTGLEAGKSGRRGGRRLIGAQHDFNDFSLITADLARNTNLKTDALGVEKARDRKVTLNFITVTPRQLIEKEGKEQKVVRVNLHTRNQKDLLGQKDDYRINAQFTLNTGMLGEDLTVGMYLAQHSVSLFDESSLLASSSRLPPPILASPLLEPSDFIAGSPEPLSPPGTPTPAELVPSTADKADSPPTVPDKFDEVLSSPIVKHSMLMESNCLSALGLPSDPTIQPSLGDTLEKKRRRDRFQENLDETKAPLEMPWEPINPEEAMILPKPAKRAKPAKKRVMKIDDEPVRRKPGWRSKKGIKTGQYSHLPKVTVPVEEFLIHDLMSRTYEPMSLMPDFNVREDSAVDIIDDDLCFVGPDTEDHIDPVPDLFEPIGSSADSLSQPSMRLSSYEGGAKKLDDTVDSYEELVMKRVAAYVQQSQDYILSTDLAKKVSSWHDQIRPRLEAVEKRGNFDIHLYGSHILSTFPEGNAKTTVPFEKVVENQDREEVCRYFLSSLMLANTYNIDLAQETGRPKSTDLADLPMDGVELTLLSKVRHHEDILADLDRSPLRRKTPAKGKGRGKSSKNDKGKAALMSN</sequence>
<dbReference type="InterPro" id="IPR023093">
    <property type="entry name" value="ScpA-like_C"/>
</dbReference>
<dbReference type="PANTHER" id="PTHR14324:SF3">
    <property type="entry name" value="CONDENSIN-2 COMPLEX SUBUNIT H2"/>
    <property type="match status" value="1"/>
</dbReference>
<dbReference type="InterPro" id="IPR009378">
    <property type="entry name" value="H2_N"/>
</dbReference>
<feature type="compositionally biased region" description="Low complexity" evidence="4">
    <location>
        <begin position="303"/>
        <end position="313"/>
    </location>
</feature>
<dbReference type="InterPro" id="IPR031737">
    <property type="entry name" value="CNDH2_C"/>
</dbReference>
<dbReference type="Pfam" id="PF06278">
    <property type="entry name" value="CNDH2_N"/>
    <property type="match status" value="1"/>
</dbReference>
<comment type="caution">
    <text evidence="7">The sequence shown here is derived from an EMBL/GenBank/DDBJ whole genome shotgun (WGS) entry which is preliminary data.</text>
</comment>
<evidence type="ECO:0008006" key="9">
    <source>
        <dbReference type="Google" id="ProtNLM"/>
    </source>
</evidence>
<comment type="similarity">
    <text evidence="2">Belongs to the CND2 H2 (condensin-2 subunit 2) family.</text>
</comment>
<evidence type="ECO:0000256" key="2">
    <source>
        <dbReference type="ARBA" id="ARBA00007844"/>
    </source>
</evidence>
<keyword evidence="3" id="KW-0539">Nucleus</keyword>
<keyword evidence="8" id="KW-1185">Reference proteome</keyword>
<feature type="region of interest" description="Disordered" evidence="4">
    <location>
        <begin position="697"/>
        <end position="728"/>
    </location>
</feature>
<evidence type="ECO:0000259" key="6">
    <source>
        <dbReference type="Pfam" id="PF16858"/>
    </source>
</evidence>
<dbReference type="InterPro" id="IPR031739">
    <property type="entry name" value="Ncaph2"/>
</dbReference>
<feature type="region of interest" description="Disordered" evidence="4">
    <location>
        <begin position="1"/>
        <end position="55"/>
    </location>
</feature>
<dbReference type="OMA" id="NPYEPGN"/>